<dbReference type="RefSeq" id="WP_156621447.1">
    <property type="nucleotide sequence ID" value="NZ_CACRUB010000031.1"/>
</dbReference>
<evidence type="ECO:0000259" key="2">
    <source>
        <dbReference type="SMART" id="SM00244"/>
    </source>
</evidence>
<dbReference type="CDD" id="cd13438">
    <property type="entry name" value="SPFH_eoslipins_u2"/>
    <property type="match status" value="1"/>
</dbReference>
<dbReference type="InterPro" id="IPR036013">
    <property type="entry name" value="Band_7/SPFH_dom_sf"/>
</dbReference>
<feature type="domain" description="Band 7" evidence="2">
    <location>
        <begin position="129"/>
        <end position="291"/>
    </location>
</feature>
<dbReference type="Gene3D" id="3.30.479.30">
    <property type="entry name" value="Band 7 domain"/>
    <property type="match status" value="1"/>
</dbReference>
<dbReference type="AlphaFoldDB" id="A0A6N3DMQ1"/>
<name>A0A6N3DMQ1_FLAPL</name>
<dbReference type="InterPro" id="IPR001107">
    <property type="entry name" value="Band_7"/>
</dbReference>
<sequence length="367" mass="41739">MKKIIVKENQKGLLFKNGKFVKLLEAGKYHLFGDSHAELLSAEGQLTSDTCTLETLLKAPEIARQVSVVEVGDQQMALHFVDGKFVHALRQGKYAFFAGQHKHDFQMVDVSTPVVDSSVPAYIFMLIPSSFYTKVEISEYQRGRLYFNQKFESVLEPGTYYFWKNNIRVDVGIVDTRLTQMNITGQEILTQDKVSLRINFVCNYRIIDYVKVLTEIDDYSEQLHVAAQLAMREYVGKQKLDEILENKDQISQYVIQKLREKAPTLFLEIVDGGVKDIILPGEIRDIMNTVLVAEKRAQASVITRREEVASTRSLLNTAKLMEENQTLYRLKELEYIERICGNVGNINLNGSGDLLAQLSAILGRRAS</sequence>
<accession>A0A6N3DMQ1</accession>
<dbReference type="PANTHER" id="PTHR10264">
    <property type="entry name" value="BAND 7 PROTEIN-RELATED"/>
    <property type="match status" value="1"/>
</dbReference>
<keyword evidence="3" id="KW-0645">Protease</keyword>
<evidence type="ECO:0000313" key="3">
    <source>
        <dbReference type="EMBL" id="VYU27063.1"/>
    </source>
</evidence>
<reference evidence="3" key="1">
    <citation type="submission" date="2019-11" db="EMBL/GenBank/DDBJ databases">
        <authorList>
            <person name="Feng L."/>
        </authorList>
    </citation>
    <scope>NUCLEOTIDE SEQUENCE</scope>
    <source>
        <strain evidence="3">FplautiiLFYP42</strain>
    </source>
</reference>
<protein>
    <submittedName>
        <fullName evidence="3">FtsH protease regulator HflK</fullName>
    </submittedName>
</protein>
<evidence type="ECO:0000256" key="1">
    <source>
        <dbReference type="ARBA" id="ARBA00008164"/>
    </source>
</evidence>
<dbReference type="InterPro" id="IPR043202">
    <property type="entry name" value="Band-7_stomatin-like"/>
</dbReference>
<dbReference type="GO" id="GO:0005886">
    <property type="term" value="C:plasma membrane"/>
    <property type="evidence" value="ECO:0007669"/>
    <property type="project" value="InterPro"/>
</dbReference>
<dbReference type="EMBL" id="CACRUB010000031">
    <property type="protein sequence ID" value="VYU27063.1"/>
    <property type="molecule type" value="Genomic_DNA"/>
</dbReference>
<keyword evidence="3" id="KW-0378">Hydrolase</keyword>
<dbReference type="GO" id="GO:0008233">
    <property type="term" value="F:peptidase activity"/>
    <property type="evidence" value="ECO:0007669"/>
    <property type="project" value="UniProtKB-KW"/>
</dbReference>
<dbReference type="PANTHER" id="PTHR10264:SF83">
    <property type="entry name" value="BLL5629 PROTEIN"/>
    <property type="match status" value="1"/>
</dbReference>
<dbReference type="Pfam" id="PF01145">
    <property type="entry name" value="Band_7"/>
    <property type="match status" value="1"/>
</dbReference>
<proteinExistence type="inferred from homology"/>
<dbReference type="SMART" id="SM00244">
    <property type="entry name" value="PHB"/>
    <property type="match status" value="1"/>
</dbReference>
<dbReference type="GO" id="GO:0006508">
    <property type="term" value="P:proteolysis"/>
    <property type="evidence" value="ECO:0007669"/>
    <property type="project" value="UniProtKB-KW"/>
</dbReference>
<organism evidence="3">
    <name type="scientific">Flavonifractor plautii</name>
    <name type="common">Fusobacterium plautii</name>
    <dbReference type="NCBI Taxonomy" id="292800"/>
    <lineage>
        <taxon>Bacteria</taxon>
        <taxon>Bacillati</taxon>
        <taxon>Bacillota</taxon>
        <taxon>Clostridia</taxon>
        <taxon>Eubacteriales</taxon>
        <taxon>Oscillospiraceae</taxon>
        <taxon>Flavonifractor</taxon>
    </lineage>
</organism>
<comment type="similarity">
    <text evidence="1">Belongs to the band 7/mec-2 family.</text>
</comment>
<gene>
    <name evidence="3" type="ORF">FPLFYP42_01777</name>
</gene>
<dbReference type="SUPFAM" id="SSF117892">
    <property type="entry name" value="Band 7/SPFH domain"/>
    <property type="match status" value="1"/>
</dbReference>